<keyword evidence="6" id="KW-1003">Cell membrane</keyword>
<evidence type="ECO:0000256" key="6">
    <source>
        <dbReference type="HAMAP-Rule" id="MF_00479"/>
    </source>
</evidence>
<sequence>MKEVLTLTTKLLLICAIVAALLAGVNMVTEPIIAANNQKTFEASMAEVLPGSKSFEEIDCSAFTPSESGVKVDSVYASDSGFVVTAICSEGYGGDISVMTGITKDLEIKQVKIMSMSETPGLGAKSTEPEFLDQYKDLTKGIQVIKNSTPSGNEVEAISGATITSKAVTKAVNTALEAAAFANTQKGGSAS</sequence>
<organism evidence="8 9">
    <name type="scientific">Ructibacterium gallinarum</name>
    <dbReference type="NCBI Taxonomy" id="2779355"/>
    <lineage>
        <taxon>Bacteria</taxon>
        <taxon>Bacillati</taxon>
        <taxon>Bacillota</taxon>
        <taxon>Clostridia</taxon>
        <taxon>Eubacteriales</taxon>
        <taxon>Oscillospiraceae</taxon>
        <taxon>Ructibacterium</taxon>
    </lineage>
</organism>
<dbReference type="InterPro" id="IPR007329">
    <property type="entry name" value="FMN-bd"/>
</dbReference>
<dbReference type="SMART" id="SM00900">
    <property type="entry name" value="FMN_bind"/>
    <property type="match status" value="1"/>
</dbReference>
<keyword evidence="6" id="KW-1278">Translocase</keyword>
<accession>A0A9D5LXY8</accession>
<feature type="domain" description="FMN-binding" evidence="7">
    <location>
        <begin position="91"/>
        <end position="179"/>
    </location>
</feature>
<feature type="modified residue" description="FMN phosphoryl threonine" evidence="6">
    <location>
        <position position="162"/>
    </location>
</feature>
<dbReference type="GO" id="GO:0022900">
    <property type="term" value="P:electron transport chain"/>
    <property type="evidence" value="ECO:0007669"/>
    <property type="project" value="UniProtKB-UniRule"/>
</dbReference>
<keyword evidence="6" id="KW-0812">Transmembrane</keyword>
<keyword evidence="2 6" id="KW-0597">Phosphoprotein</keyword>
<comment type="cofactor">
    <cofactor evidence="6">
        <name>FMN</name>
        <dbReference type="ChEBI" id="CHEBI:58210"/>
    </cofactor>
</comment>
<dbReference type="HAMAP" id="MF_00479">
    <property type="entry name" value="RsxG_RnfG"/>
    <property type="match status" value="1"/>
</dbReference>
<dbReference type="AlphaFoldDB" id="A0A9D5LXY8"/>
<name>A0A9D5LXY8_9FIRM</name>
<dbReference type="EC" id="7.-.-.-" evidence="6"/>
<keyword evidence="9" id="KW-1185">Reference proteome</keyword>
<comment type="subunit">
    <text evidence="6">The complex is composed of six subunits: RnfA, RnfB, RnfC, RnfD, RnfE and RnfG.</text>
</comment>
<evidence type="ECO:0000259" key="7">
    <source>
        <dbReference type="SMART" id="SM00900"/>
    </source>
</evidence>
<dbReference type="PIRSF" id="PIRSF006091">
    <property type="entry name" value="E_trnsport_RnfG"/>
    <property type="match status" value="1"/>
</dbReference>
<dbReference type="Proteomes" id="UP000806542">
    <property type="component" value="Unassembled WGS sequence"/>
</dbReference>
<keyword evidence="5 6" id="KW-0249">Electron transport</keyword>
<protein>
    <recommendedName>
        <fullName evidence="6">Ion-translocating oxidoreductase complex subunit G</fullName>
        <ecNumber evidence="6">7.-.-.-</ecNumber>
    </recommendedName>
    <alternativeName>
        <fullName evidence="6">Rnf electron transport complex subunit G</fullName>
    </alternativeName>
</protein>
<comment type="similarity">
    <text evidence="6">Belongs to the RnfG family.</text>
</comment>
<dbReference type="PANTHER" id="PTHR36118">
    <property type="entry name" value="ION-TRANSLOCATING OXIDOREDUCTASE COMPLEX SUBUNIT G"/>
    <property type="match status" value="1"/>
</dbReference>
<keyword evidence="6" id="KW-0472">Membrane</keyword>
<dbReference type="EMBL" id="JADCKB010000009">
    <property type="protein sequence ID" value="MBE5040006.1"/>
    <property type="molecule type" value="Genomic_DNA"/>
</dbReference>
<reference evidence="8" key="1">
    <citation type="submission" date="2020-10" db="EMBL/GenBank/DDBJ databases">
        <title>ChiBAC.</title>
        <authorList>
            <person name="Zenner C."/>
            <person name="Hitch T.C.A."/>
            <person name="Clavel T."/>
        </authorList>
    </citation>
    <scope>NUCLEOTIDE SEQUENCE</scope>
    <source>
        <strain evidence="8">DSM 107454</strain>
    </source>
</reference>
<dbReference type="Pfam" id="PF04205">
    <property type="entry name" value="FMN_bind"/>
    <property type="match status" value="1"/>
</dbReference>
<proteinExistence type="inferred from homology"/>
<evidence type="ECO:0000256" key="1">
    <source>
        <dbReference type="ARBA" id="ARBA00022448"/>
    </source>
</evidence>
<evidence type="ECO:0000256" key="4">
    <source>
        <dbReference type="ARBA" id="ARBA00022643"/>
    </source>
</evidence>
<evidence type="ECO:0000313" key="9">
    <source>
        <dbReference type="Proteomes" id="UP000806542"/>
    </source>
</evidence>
<evidence type="ECO:0000313" key="8">
    <source>
        <dbReference type="EMBL" id="MBE5040006.1"/>
    </source>
</evidence>
<gene>
    <name evidence="6" type="primary">rnfG</name>
    <name evidence="8" type="ORF">INF28_05955</name>
</gene>
<evidence type="ECO:0000256" key="3">
    <source>
        <dbReference type="ARBA" id="ARBA00022630"/>
    </source>
</evidence>
<dbReference type="RefSeq" id="WP_226392553.1">
    <property type="nucleotide sequence ID" value="NZ_JADCKB010000009.1"/>
</dbReference>
<dbReference type="NCBIfam" id="TIGR01947">
    <property type="entry name" value="rnfG"/>
    <property type="match status" value="1"/>
</dbReference>
<evidence type="ECO:0000256" key="2">
    <source>
        <dbReference type="ARBA" id="ARBA00022553"/>
    </source>
</evidence>
<keyword evidence="4 6" id="KW-0288">FMN</keyword>
<comment type="subcellular location">
    <subcellularLocation>
        <location evidence="6">Cell membrane</location>
        <topology evidence="6">Single-pass membrane protein</topology>
    </subcellularLocation>
</comment>
<dbReference type="InterPro" id="IPR010209">
    <property type="entry name" value="Ion_transpt_RnfG/RsxG"/>
</dbReference>
<keyword evidence="3 6" id="KW-0285">Flavoprotein</keyword>
<dbReference type="GO" id="GO:0009055">
    <property type="term" value="F:electron transfer activity"/>
    <property type="evidence" value="ECO:0007669"/>
    <property type="project" value="InterPro"/>
</dbReference>
<keyword evidence="6" id="KW-1133">Transmembrane helix</keyword>
<dbReference type="Gene3D" id="3.90.1010.20">
    <property type="match status" value="1"/>
</dbReference>
<comment type="function">
    <text evidence="6">Part of a membrane-bound complex that couples electron transfer with translocation of ions across the membrane.</text>
</comment>
<dbReference type="GO" id="GO:0005886">
    <property type="term" value="C:plasma membrane"/>
    <property type="evidence" value="ECO:0007669"/>
    <property type="project" value="UniProtKB-SubCell"/>
</dbReference>
<evidence type="ECO:0000256" key="5">
    <source>
        <dbReference type="ARBA" id="ARBA00022982"/>
    </source>
</evidence>
<keyword evidence="1 6" id="KW-0813">Transport</keyword>
<dbReference type="PANTHER" id="PTHR36118:SF1">
    <property type="entry name" value="ION-TRANSLOCATING OXIDOREDUCTASE COMPLEX SUBUNIT G"/>
    <property type="match status" value="1"/>
</dbReference>
<comment type="caution">
    <text evidence="8">The sequence shown here is derived from an EMBL/GenBank/DDBJ whole genome shotgun (WGS) entry which is preliminary data.</text>
</comment>
<dbReference type="GO" id="GO:0010181">
    <property type="term" value="F:FMN binding"/>
    <property type="evidence" value="ECO:0007669"/>
    <property type="project" value="InterPro"/>
</dbReference>